<dbReference type="InterPro" id="IPR002881">
    <property type="entry name" value="DUF58"/>
</dbReference>
<keyword evidence="3" id="KW-1185">Reference proteome</keyword>
<accession>A0A146G8N2</accession>
<dbReference type="EMBL" id="BDCO01000002">
    <property type="protein sequence ID" value="GAT33821.1"/>
    <property type="molecule type" value="Genomic_DNA"/>
</dbReference>
<dbReference type="PANTHER" id="PTHR33608:SF7">
    <property type="entry name" value="DUF58 DOMAIN-CONTAINING PROTEIN"/>
    <property type="match status" value="1"/>
</dbReference>
<evidence type="ECO:0000313" key="3">
    <source>
        <dbReference type="Proteomes" id="UP000076023"/>
    </source>
</evidence>
<dbReference type="InterPro" id="IPR036465">
    <property type="entry name" value="vWFA_dom_sf"/>
</dbReference>
<reference evidence="3" key="1">
    <citation type="journal article" date="2017" name="Genome Announc.">
        <title>Draft Genome Sequence of Terrimicrobium sacchariphilum NM-5T, a Facultative Anaerobic Soil Bacterium of the Class Spartobacteria.</title>
        <authorList>
            <person name="Qiu Y.L."/>
            <person name="Tourlousse D.M."/>
            <person name="Matsuura N."/>
            <person name="Ohashi A."/>
            <person name="Sekiguchi Y."/>
        </authorList>
    </citation>
    <scope>NUCLEOTIDE SEQUENCE [LARGE SCALE GENOMIC DNA]</scope>
    <source>
        <strain evidence="3">NM-5</strain>
    </source>
</reference>
<dbReference type="PANTHER" id="PTHR33608">
    <property type="entry name" value="BLL2464 PROTEIN"/>
    <property type="match status" value="1"/>
</dbReference>
<gene>
    <name evidence="2" type="ORF">TSACC_22240</name>
</gene>
<proteinExistence type="predicted"/>
<dbReference type="OrthoDB" id="9776116at2"/>
<dbReference type="InParanoid" id="A0A146G8N2"/>
<feature type="domain" description="DUF58" evidence="1">
    <location>
        <begin position="63"/>
        <end position="270"/>
    </location>
</feature>
<organism evidence="2 3">
    <name type="scientific">Terrimicrobium sacchariphilum</name>
    <dbReference type="NCBI Taxonomy" id="690879"/>
    <lineage>
        <taxon>Bacteria</taxon>
        <taxon>Pseudomonadati</taxon>
        <taxon>Verrucomicrobiota</taxon>
        <taxon>Terrimicrobiia</taxon>
        <taxon>Terrimicrobiales</taxon>
        <taxon>Terrimicrobiaceae</taxon>
        <taxon>Terrimicrobium</taxon>
    </lineage>
</organism>
<protein>
    <recommendedName>
        <fullName evidence="1">DUF58 domain-containing protein</fullName>
    </recommendedName>
</protein>
<evidence type="ECO:0000313" key="2">
    <source>
        <dbReference type="EMBL" id="GAT33821.1"/>
    </source>
</evidence>
<dbReference type="Proteomes" id="UP000076023">
    <property type="component" value="Unassembled WGS sequence"/>
</dbReference>
<name>A0A146G8N2_TERSA</name>
<dbReference type="STRING" id="690879.TSACC_22240"/>
<comment type="caution">
    <text evidence="2">The sequence shown here is derived from an EMBL/GenBank/DDBJ whole genome shotgun (WGS) entry which is preliminary data.</text>
</comment>
<dbReference type="RefSeq" id="WP_084400420.1">
    <property type="nucleotide sequence ID" value="NZ_BDCO01000002.1"/>
</dbReference>
<evidence type="ECO:0000259" key="1">
    <source>
        <dbReference type="Pfam" id="PF01882"/>
    </source>
</evidence>
<dbReference type="Pfam" id="PF01882">
    <property type="entry name" value="DUF58"/>
    <property type="match status" value="1"/>
</dbReference>
<dbReference type="SUPFAM" id="SSF53300">
    <property type="entry name" value="vWA-like"/>
    <property type="match status" value="1"/>
</dbReference>
<dbReference type="AlphaFoldDB" id="A0A146G8N2"/>
<sequence>MSATMQRRRWPVDAGPPPALPPLDMQLLADLPSLELRARYMVEGFLSGQHRSPQKGSSVEFAEYRNYQLGDDLRRADWRLYGRTDRLHIKQYEEETQLRVFVVLDASASMDFRSPAATMTKVEYARLVLAGLGLIAQRQRDAFGLAVAGKELVDYLPARSSTAHWRRFIGKLTVVNPREGTDLGTSMESLAELIPPRSLVVIASDFYEDLPLLDSALRRLAYDHHEVIGLHVLDPQEIDFDMEDGGTFIDAESGTRLKLDPAAVRENYLRRFNTFCSELDQLFRSVGGDLSRLRTDKPPTSVLARYLAQRDNRL</sequence>
<dbReference type="Gene3D" id="3.40.50.410">
    <property type="entry name" value="von Willebrand factor, type A domain"/>
    <property type="match status" value="1"/>
</dbReference>